<protein>
    <submittedName>
        <fullName evidence="1">Uncharacterized protein</fullName>
    </submittedName>
</protein>
<accession>A0A438F897</accession>
<name>A0A438F897_VITVI</name>
<comment type="caution">
    <text evidence="1">The sequence shown here is derived from an EMBL/GenBank/DDBJ whole genome shotgun (WGS) entry which is preliminary data.</text>
</comment>
<proteinExistence type="predicted"/>
<evidence type="ECO:0000313" key="1">
    <source>
        <dbReference type="EMBL" id="RVW56238.1"/>
    </source>
</evidence>
<dbReference type="Proteomes" id="UP000288805">
    <property type="component" value="Unassembled WGS sequence"/>
</dbReference>
<evidence type="ECO:0000313" key="2">
    <source>
        <dbReference type="Proteomes" id="UP000288805"/>
    </source>
</evidence>
<gene>
    <name evidence="1" type="ORF">CK203_092245</name>
</gene>
<dbReference type="EMBL" id="QGNW01001091">
    <property type="protein sequence ID" value="RVW56238.1"/>
    <property type="molecule type" value="Genomic_DNA"/>
</dbReference>
<dbReference type="AlphaFoldDB" id="A0A438F897"/>
<sequence>MVLEVRDACKGKPHAAKRVRVDFENLARYRPTSIGILRVNLALKGTRPSACSNDLVVAGLVRCRPMNLPFFAHFGSTSKGSSPLSPSSWEEASFEYIMPSLPPTALAYCSLG</sequence>
<reference evidence="1 2" key="1">
    <citation type="journal article" date="2018" name="PLoS Genet.">
        <title>Population sequencing reveals clonal diversity and ancestral inbreeding in the grapevine cultivar Chardonnay.</title>
        <authorList>
            <person name="Roach M.J."/>
            <person name="Johnson D.L."/>
            <person name="Bohlmann J."/>
            <person name="van Vuuren H.J."/>
            <person name="Jones S.J."/>
            <person name="Pretorius I.S."/>
            <person name="Schmidt S.A."/>
            <person name="Borneman A.R."/>
        </authorList>
    </citation>
    <scope>NUCLEOTIDE SEQUENCE [LARGE SCALE GENOMIC DNA]</scope>
    <source>
        <strain evidence="2">cv. Chardonnay</strain>
        <tissue evidence="1">Leaf</tissue>
    </source>
</reference>
<organism evidence="1 2">
    <name type="scientific">Vitis vinifera</name>
    <name type="common">Grape</name>
    <dbReference type="NCBI Taxonomy" id="29760"/>
    <lineage>
        <taxon>Eukaryota</taxon>
        <taxon>Viridiplantae</taxon>
        <taxon>Streptophyta</taxon>
        <taxon>Embryophyta</taxon>
        <taxon>Tracheophyta</taxon>
        <taxon>Spermatophyta</taxon>
        <taxon>Magnoliopsida</taxon>
        <taxon>eudicotyledons</taxon>
        <taxon>Gunneridae</taxon>
        <taxon>Pentapetalae</taxon>
        <taxon>rosids</taxon>
        <taxon>Vitales</taxon>
        <taxon>Vitaceae</taxon>
        <taxon>Viteae</taxon>
        <taxon>Vitis</taxon>
    </lineage>
</organism>